<dbReference type="Gene3D" id="3.90.45.10">
    <property type="entry name" value="Peptide deformylase"/>
    <property type="match status" value="1"/>
</dbReference>
<keyword evidence="2" id="KW-0479">Metal-binding</keyword>
<comment type="cofactor">
    <cofactor evidence="2">
        <name>Fe(2+)</name>
        <dbReference type="ChEBI" id="CHEBI:29033"/>
    </cofactor>
    <text evidence="2">Binds 1 Fe(2+) ion.</text>
</comment>
<dbReference type="InterPro" id="IPR023635">
    <property type="entry name" value="Peptide_deformylase"/>
</dbReference>
<dbReference type="CDD" id="cd00487">
    <property type="entry name" value="Pep_deformylase"/>
    <property type="match status" value="1"/>
</dbReference>
<dbReference type="NCBIfam" id="TIGR00079">
    <property type="entry name" value="pept_deformyl"/>
    <property type="match status" value="1"/>
</dbReference>
<dbReference type="EMBL" id="CM001376">
    <property type="protein sequence ID" value="EHM12543.1"/>
    <property type="molecule type" value="Genomic_DNA"/>
</dbReference>
<sequence>MNVTDMIRVYPDPVLRQPTEPVTVFDEALRRLLEDMAVIMHEADGVGLAAPQIGIAKKIAVVYDAETDHLYHLINPEVIASSGGQTGEEGCLSFPGIFGQVKRPLKVTVRCQDGDGNLQEYTAQGFIARAFTHEIDHLNGRLLIDNFSPLKRNLVLKKMGLA</sequence>
<organism evidence="3 4">
    <name type="scientific">Jonquetella anthropi DSM 22815</name>
    <dbReference type="NCBI Taxonomy" id="885272"/>
    <lineage>
        <taxon>Bacteria</taxon>
        <taxon>Thermotogati</taxon>
        <taxon>Synergistota</taxon>
        <taxon>Synergistia</taxon>
        <taxon>Synergistales</taxon>
        <taxon>Dethiosulfovibrionaceae</taxon>
        <taxon>Jonquetella</taxon>
    </lineage>
</organism>
<dbReference type="NCBIfam" id="NF001159">
    <property type="entry name" value="PRK00150.1-3"/>
    <property type="match status" value="1"/>
</dbReference>
<dbReference type="PANTHER" id="PTHR10458">
    <property type="entry name" value="PEPTIDE DEFORMYLASE"/>
    <property type="match status" value="1"/>
</dbReference>
<keyword evidence="4" id="KW-1185">Reference proteome</keyword>
<comment type="function">
    <text evidence="2">Removes the formyl group from the N-terminal Met of newly synthesized proteins. Requires at least a dipeptide for an efficient rate of reaction. N-terminal L-methionine is a prerequisite for activity but the enzyme has broad specificity at other positions.</text>
</comment>
<feature type="binding site" evidence="2">
    <location>
        <position position="133"/>
    </location>
    <ligand>
        <name>Fe cation</name>
        <dbReference type="ChEBI" id="CHEBI:24875"/>
    </ligand>
</feature>
<dbReference type="Proteomes" id="UP000003806">
    <property type="component" value="Chromosome"/>
</dbReference>
<dbReference type="PIRSF" id="PIRSF004749">
    <property type="entry name" value="Pep_def"/>
    <property type="match status" value="1"/>
</dbReference>
<dbReference type="GO" id="GO:0046872">
    <property type="term" value="F:metal ion binding"/>
    <property type="evidence" value="ECO:0007669"/>
    <property type="project" value="UniProtKB-KW"/>
</dbReference>
<evidence type="ECO:0000313" key="3">
    <source>
        <dbReference type="EMBL" id="EHM12543.1"/>
    </source>
</evidence>
<keyword evidence="2" id="KW-0408">Iron</keyword>
<evidence type="ECO:0000256" key="1">
    <source>
        <dbReference type="ARBA" id="ARBA00010759"/>
    </source>
</evidence>
<keyword evidence="2" id="KW-0648">Protein biosynthesis</keyword>
<dbReference type="GO" id="GO:0042586">
    <property type="term" value="F:peptide deformylase activity"/>
    <property type="evidence" value="ECO:0007669"/>
    <property type="project" value="UniProtKB-UniRule"/>
</dbReference>
<reference evidence="3 4" key="1">
    <citation type="submission" date="2011-11" db="EMBL/GenBank/DDBJ databases">
        <title>The Noncontiguous Finished genome of Jonquetella anthropi DSM 22815.</title>
        <authorList>
            <consortium name="US DOE Joint Genome Institute (JGI-PGF)"/>
            <person name="Lucas S."/>
            <person name="Copeland A."/>
            <person name="Lapidus A."/>
            <person name="Glavina del Rio T."/>
            <person name="Dalin E."/>
            <person name="Tice H."/>
            <person name="Bruce D."/>
            <person name="Goodwin L."/>
            <person name="Pitluck S."/>
            <person name="Peters L."/>
            <person name="Mikhailova N."/>
            <person name="Held B."/>
            <person name="Kyrpides N."/>
            <person name="Mavromatis K."/>
            <person name="Ivanova N."/>
            <person name="Markowitz V."/>
            <person name="Cheng J.-F."/>
            <person name="Hugenholtz P."/>
            <person name="Woyke T."/>
            <person name="Wu D."/>
            <person name="Gronow S."/>
            <person name="Wellnitz S."/>
            <person name="Brambilla E."/>
            <person name="Klenk H.-P."/>
            <person name="Eisen J.A."/>
        </authorList>
    </citation>
    <scope>NUCLEOTIDE SEQUENCE [LARGE SCALE GENOMIC DNA]</scope>
    <source>
        <strain evidence="3 4">DSM 22815</strain>
    </source>
</reference>
<comment type="similarity">
    <text evidence="1 2">Belongs to the polypeptide deformylase family.</text>
</comment>
<feature type="binding site" evidence="2">
    <location>
        <position position="137"/>
    </location>
    <ligand>
        <name>Fe cation</name>
        <dbReference type="ChEBI" id="CHEBI:24875"/>
    </ligand>
</feature>
<dbReference type="EC" id="3.5.1.88" evidence="2"/>
<dbReference type="HOGENOM" id="CLU_061901_4_2_0"/>
<keyword evidence="2" id="KW-0378">Hydrolase</keyword>
<dbReference type="GO" id="GO:0006412">
    <property type="term" value="P:translation"/>
    <property type="evidence" value="ECO:0007669"/>
    <property type="project" value="UniProtKB-UniRule"/>
</dbReference>
<dbReference type="STRING" id="885272.JonanDRAFT_0112"/>
<evidence type="ECO:0000313" key="4">
    <source>
        <dbReference type="Proteomes" id="UP000003806"/>
    </source>
</evidence>
<proteinExistence type="inferred from homology"/>
<dbReference type="eggNOG" id="COG0242">
    <property type="taxonomic scope" value="Bacteria"/>
</dbReference>
<dbReference type="PANTHER" id="PTHR10458:SF22">
    <property type="entry name" value="PEPTIDE DEFORMYLASE"/>
    <property type="match status" value="1"/>
</dbReference>
<name>H0UM01_9BACT</name>
<dbReference type="AlphaFoldDB" id="H0UM01"/>
<accession>H0UM01</accession>
<dbReference type="RefSeq" id="WP_008521978.1">
    <property type="nucleotide sequence ID" value="NZ_CM001376.1"/>
</dbReference>
<dbReference type="HAMAP" id="MF_00163">
    <property type="entry name" value="Pep_deformylase"/>
    <property type="match status" value="1"/>
</dbReference>
<protein>
    <recommendedName>
        <fullName evidence="2">Peptide deformylase</fullName>
        <shortName evidence="2">PDF</shortName>
        <ecNumber evidence="2">3.5.1.88</ecNumber>
    </recommendedName>
    <alternativeName>
        <fullName evidence="2">Polypeptide deformylase</fullName>
    </alternativeName>
</protein>
<dbReference type="PRINTS" id="PR01576">
    <property type="entry name" value="PDEFORMYLASE"/>
</dbReference>
<evidence type="ECO:0000256" key="2">
    <source>
        <dbReference type="HAMAP-Rule" id="MF_00163"/>
    </source>
</evidence>
<comment type="catalytic activity">
    <reaction evidence="2">
        <text>N-terminal N-formyl-L-methionyl-[peptide] + H2O = N-terminal L-methionyl-[peptide] + formate</text>
        <dbReference type="Rhea" id="RHEA:24420"/>
        <dbReference type="Rhea" id="RHEA-COMP:10639"/>
        <dbReference type="Rhea" id="RHEA-COMP:10640"/>
        <dbReference type="ChEBI" id="CHEBI:15377"/>
        <dbReference type="ChEBI" id="CHEBI:15740"/>
        <dbReference type="ChEBI" id="CHEBI:49298"/>
        <dbReference type="ChEBI" id="CHEBI:64731"/>
        <dbReference type="EC" id="3.5.1.88"/>
    </reaction>
</comment>
<dbReference type="OrthoDB" id="9784988at2"/>
<dbReference type="InterPro" id="IPR036821">
    <property type="entry name" value="Peptide_deformylase_sf"/>
</dbReference>
<feature type="binding site" evidence="2">
    <location>
        <position position="91"/>
    </location>
    <ligand>
        <name>Fe cation</name>
        <dbReference type="ChEBI" id="CHEBI:24875"/>
    </ligand>
</feature>
<gene>
    <name evidence="2" type="primary">def</name>
    <name evidence="3" type="ORF">JonanDRAFT_0112</name>
</gene>
<dbReference type="Pfam" id="PF01327">
    <property type="entry name" value="Pep_deformylase"/>
    <property type="match status" value="1"/>
</dbReference>
<dbReference type="SUPFAM" id="SSF56420">
    <property type="entry name" value="Peptide deformylase"/>
    <property type="match status" value="1"/>
</dbReference>
<feature type="active site" evidence="2">
    <location>
        <position position="134"/>
    </location>
</feature>